<proteinExistence type="predicted"/>
<dbReference type="EMBL" id="CP095350">
    <property type="protein sequence ID" value="XAG85354.1"/>
    <property type="molecule type" value="Genomic_DNA"/>
</dbReference>
<gene>
    <name evidence="3" type="ORF">MRM63_05045</name>
</gene>
<accession>A0AAU6VG07</accession>
<feature type="transmembrane region" description="Helical" evidence="1">
    <location>
        <begin position="179"/>
        <end position="202"/>
    </location>
</feature>
<evidence type="ECO:0000313" key="3">
    <source>
        <dbReference type="EMBL" id="XAG85354.1"/>
    </source>
</evidence>
<keyword evidence="2" id="KW-0732">Signal</keyword>
<evidence type="ECO:0000256" key="2">
    <source>
        <dbReference type="SAM" id="SignalP"/>
    </source>
</evidence>
<name>A0AAU6VG07_UNCXX</name>
<dbReference type="Pfam" id="PF18948">
    <property type="entry name" value="DUF5692"/>
    <property type="match status" value="1"/>
</dbReference>
<organism evidence="3">
    <name type="scientific">bacterium 19MO03SA05</name>
    <dbReference type="NCBI Taxonomy" id="2920620"/>
    <lineage>
        <taxon>Bacteria</taxon>
    </lineage>
</organism>
<evidence type="ECO:0000256" key="1">
    <source>
        <dbReference type="SAM" id="Phobius"/>
    </source>
</evidence>
<feature type="transmembrane region" description="Helical" evidence="1">
    <location>
        <begin position="352"/>
        <end position="373"/>
    </location>
</feature>
<feature type="transmembrane region" description="Helical" evidence="1">
    <location>
        <begin position="321"/>
        <end position="340"/>
    </location>
</feature>
<feature type="transmembrane region" description="Helical" evidence="1">
    <location>
        <begin position="156"/>
        <end position="173"/>
    </location>
</feature>
<keyword evidence="1" id="KW-0812">Transmembrane</keyword>
<reference evidence="3" key="1">
    <citation type="submission" date="2022-03" db="EMBL/GenBank/DDBJ databases">
        <title>Sea Food Isolates.</title>
        <authorList>
            <person name="Li c."/>
        </authorList>
    </citation>
    <scope>NUCLEOTIDE SEQUENCE</scope>
    <source>
        <strain evidence="3">19MO03SA05</strain>
    </source>
</reference>
<feature type="transmembrane region" description="Helical" evidence="1">
    <location>
        <begin position="296"/>
        <end position="314"/>
    </location>
</feature>
<dbReference type="AlphaFoldDB" id="A0AAU6VG07"/>
<feature type="signal peptide" evidence="2">
    <location>
        <begin position="1"/>
        <end position="22"/>
    </location>
</feature>
<sequence length="386" mass="43711">MKLLIKTLLVMLLAMTGTIAIAQDQGYSSDQLIGEIWQGTHDGAPGEGSLFFRLEFHSEGLVSVMRQSGGFNKTEIQNWHINDSGNVVIKSNPDDQITNFDNASLRYTEREQMRYTLDDSSSNFYKWHKTNSYLHILFVLFGLILLNELCRHWKHANYLLWFILPIALIPLFASHEITYWFKWVKLYSVVGAAVLFTLIRFTKIGSMKWAKFSAAAFLALNILEAVLQDFSMGNLANILNAVGGILCIITLAGWAQIKADDSKQKDMIWPAMTTFWIIAYDIWNIVFVYLNFPGSATAQAMVLIAATLPSLLIKKGTWLQARAFTLAGSFMYYFAFPSMYESHVIPLPRNDELMLAAGLISFIVNLAYAIFFFRKTKEQRIASAVA</sequence>
<feature type="transmembrane region" description="Helical" evidence="1">
    <location>
        <begin position="234"/>
        <end position="255"/>
    </location>
</feature>
<feature type="transmembrane region" description="Helical" evidence="1">
    <location>
        <begin position="209"/>
        <end position="228"/>
    </location>
</feature>
<dbReference type="InterPro" id="IPR043747">
    <property type="entry name" value="DUF5692"/>
</dbReference>
<keyword evidence="1" id="KW-0472">Membrane</keyword>
<feature type="transmembrane region" description="Helical" evidence="1">
    <location>
        <begin position="267"/>
        <end position="290"/>
    </location>
</feature>
<feature type="chain" id="PRO_5043391718" evidence="2">
    <location>
        <begin position="23"/>
        <end position="386"/>
    </location>
</feature>
<feature type="transmembrane region" description="Helical" evidence="1">
    <location>
        <begin position="132"/>
        <end position="149"/>
    </location>
</feature>
<protein>
    <submittedName>
        <fullName evidence="3">DUF5692 family protein</fullName>
    </submittedName>
</protein>
<keyword evidence="1" id="KW-1133">Transmembrane helix</keyword>